<feature type="compositionally biased region" description="Gly residues" evidence="1">
    <location>
        <begin position="177"/>
        <end position="186"/>
    </location>
</feature>
<feature type="compositionally biased region" description="Basic and acidic residues" evidence="1">
    <location>
        <begin position="266"/>
        <end position="278"/>
    </location>
</feature>
<feature type="compositionally biased region" description="Low complexity" evidence="1">
    <location>
        <begin position="380"/>
        <end position="402"/>
    </location>
</feature>
<dbReference type="EMBL" id="LR743598">
    <property type="protein sequence ID" value="CAA2628964.1"/>
    <property type="molecule type" value="Genomic_DNA"/>
</dbReference>
<gene>
    <name evidence="2" type="ORF">SI7747_11014604</name>
</gene>
<feature type="compositionally biased region" description="Basic and acidic residues" evidence="1">
    <location>
        <begin position="285"/>
        <end position="298"/>
    </location>
</feature>
<organism evidence="2">
    <name type="scientific">Spirodela intermedia</name>
    <name type="common">Intermediate duckweed</name>
    <dbReference type="NCBI Taxonomy" id="51605"/>
    <lineage>
        <taxon>Eukaryota</taxon>
        <taxon>Viridiplantae</taxon>
        <taxon>Streptophyta</taxon>
        <taxon>Embryophyta</taxon>
        <taxon>Tracheophyta</taxon>
        <taxon>Spermatophyta</taxon>
        <taxon>Magnoliopsida</taxon>
        <taxon>Liliopsida</taxon>
        <taxon>Araceae</taxon>
        <taxon>Lemnoideae</taxon>
        <taxon>Spirodela</taxon>
    </lineage>
</organism>
<proteinExistence type="predicted"/>
<evidence type="ECO:0000256" key="1">
    <source>
        <dbReference type="SAM" id="MobiDB-lite"/>
    </source>
</evidence>
<dbReference type="PANTHER" id="PTHR34660">
    <property type="entry name" value="MYB-LIKE PROTEIN X"/>
    <property type="match status" value="1"/>
</dbReference>
<dbReference type="EMBL" id="CACRZD030000011">
    <property type="protein sequence ID" value="CAA6668210.1"/>
    <property type="molecule type" value="Genomic_DNA"/>
</dbReference>
<sequence>MSRCFPFPPPGYEKKPQSNNLDLLLKKKKEKEHKKEKKDREKKEGRERKERDRDKDRSKDKNREKKDKKEKRRDKERKKDKDKDEKGALFERKDEDRRTEGLHKAEEEGPLKTGDPRDASPKVEGVAGKGQRKLEGVGGSNGMERIGSAGANHERAIAFEVVRDLVSAEERRVDGAGRPGGKGGGAAIAEYRRAGPASALPERSLGSEAAQDPFGGEQRRLDGPGQPAGKKSSIATIAATTAAAAISDAPEQRRAMDGGTVQSIASDKKAVNDSDRKADGKKKTREKEASERKGDKDREKKHKGKDRTRDKEEKKREKTKVRPHKLPRPDPSSQLSIVNGIKPESVHINFSKPMVNEEQQHKINGTVPVVAPVPIKPRPTTATAATTTTTTTTTTAAAAAAAEAPENGEPTQKPPHPHEIQLSRLLQLPKLEEWLEPDDQEWLLGREDLRQKPPEAVAPKPAAEQPKVWADAFRADPDGVVVLPYVVPY</sequence>
<feature type="compositionally biased region" description="Basic and acidic residues" evidence="1">
    <location>
        <begin position="307"/>
        <end position="316"/>
    </location>
</feature>
<keyword evidence="3" id="KW-1185">Reference proteome</keyword>
<feature type="compositionally biased region" description="Basic and acidic residues" evidence="1">
    <location>
        <begin position="38"/>
        <end position="67"/>
    </location>
</feature>
<evidence type="ECO:0000313" key="2">
    <source>
        <dbReference type="EMBL" id="CAA2628964.1"/>
    </source>
</evidence>
<feature type="region of interest" description="Disordered" evidence="1">
    <location>
        <begin position="368"/>
        <end position="420"/>
    </location>
</feature>
<feature type="region of interest" description="Disordered" evidence="1">
    <location>
        <begin position="172"/>
        <end position="340"/>
    </location>
</feature>
<feature type="compositionally biased region" description="Low complexity" evidence="1">
    <location>
        <begin position="454"/>
        <end position="465"/>
    </location>
</feature>
<protein>
    <submittedName>
        <fullName evidence="2">Uncharacterized protein</fullName>
    </submittedName>
</protein>
<feature type="region of interest" description="Disordered" evidence="1">
    <location>
        <begin position="445"/>
        <end position="465"/>
    </location>
</feature>
<feature type="compositionally biased region" description="Basic residues" evidence="1">
    <location>
        <begin position="26"/>
        <end position="37"/>
    </location>
</feature>
<reference evidence="2 3" key="1">
    <citation type="submission" date="2019-12" db="EMBL/GenBank/DDBJ databases">
        <authorList>
            <person name="Scholz U."/>
            <person name="Mascher M."/>
            <person name="Fiebig A."/>
        </authorList>
    </citation>
    <scope>NUCLEOTIDE SEQUENCE</scope>
</reference>
<dbReference type="AlphaFoldDB" id="A0A7I8JDH8"/>
<accession>A0A7I8JDH8</accession>
<feature type="compositionally biased region" description="Pro residues" evidence="1">
    <location>
        <begin position="1"/>
        <end position="11"/>
    </location>
</feature>
<name>A0A7I8JDH8_SPIIN</name>
<evidence type="ECO:0000313" key="3">
    <source>
        <dbReference type="Proteomes" id="UP001189122"/>
    </source>
</evidence>
<feature type="compositionally biased region" description="Basic and acidic residues" evidence="1">
    <location>
        <begin position="77"/>
        <end position="121"/>
    </location>
</feature>
<dbReference type="PANTHER" id="PTHR34660:SF3">
    <property type="entry name" value="RRM DOMAIN-CONTAINING PROTEIN"/>
    <property type="match status" value="1"/>
</dbReference>
<feature type="compositionally biased region" description="Low complexity" evidence="1">
    <location>
        <begin position="232"/>
        <end position="247"/>
    </location>
</feature>
<dbReference type="Proteomes" id="UP001189122">
    <property type="component" value="Unassembled WGS sequence"/>
</dbReference>
<feature type="region of interest" description="Disordered" evidence="1">
    <location>
        <begin position="1"/>
        <end position="153"/>
    </location>
</feature>
<feature type="compositionally biased region" description="Basic residues" evidence="1">
    <location>
        <begin position="317"/>
        <end position="326"/>
    </location>
</feature>